<dbReference type="InterPro" id="IPR011761">
    <property type="entry name" value="ATP-grasp"/>
</dbReference>
<dbReference type="RefSeq" id="WP_347924133.1">
    <property type="nucleotide sequence ID" value="NZ_CP157199.1"/>
</dbReference>
<evidence type="ECO:0000256" key="1">
    <source>
        <dbReference type="PROSITE-ProRule" id="PRU00409"/>
    </source>
</evidence>
<dbReference type="InterPro" id="IPR004218">
    <property type="entry name" value="GSHS_ATP-bd"/>
</dbReference>
<keyword evidence="1" id="KW-0067">ATP-binding</keyword>
<sequence length="299" mass="34274">MIDIVIVTEKACLIASKEVAHSAVAIEEDETLIAAFKKHNITAKRVAWEDPDFDWSTTKVALIKSTWNYFHLIPEFRIWLENVSRNCTLINSKELVLWNMDKHYLFELSKYGIQIPETHLLSAEENFDPYLWDKNLGGNGFVVKPTISGGSKDTYYLKFPYDKRKVTFIQSDVKRQPMIIQPFIQSVVEEGEISLVFINGKFTHARVKKPKSDDFRVQFAHGGTLHEHKANAKEIDFGKQVLAVCKKIKSAPLYARIDFCYSESGEILLMELEVIEPQLWYPESELAVSSLITGVKKLL</sequence>
<dbReference type="PANTHER" id="PTHR39217:SF1">
    <property type="entry name" value="GLUTATHIONE SYNTHETASE"/>
    <property type="match status" value="1"/>
</dbReference>
<dbReference type="Gene3D" id="3.30.470.20">
    <property type="entry name" value="ATP-grasp fold, B domain"/>
    <property type="match status" value="1"/>
</dbReference>
<evidence type="ECO:0000259" key="2">
    <source>
        <dbReference type="PROSITE" id="PS50975"/>
    </source>
</evidence>
<dbReference type="GO" id="GO:0046872">
    <property type="term" value="F:metal ion binding"/>
    <property type="evidence" value="ECO:0007669"/>
    <property type="project" value="InterPro"/>
</dbReference>
<dbReference type="EMBL" id="CP157199">
    <property type="protein sequence ID" value="XBG61528.1"/>
    <property type="molecule type" value="Genomic_DNA"/>
</dbReference>
<dbReference type="PANTHER" id="PTHR39217">
    <property type="match status" value="1"/>
</dbReference>
<organism evidence="3">
    <name type="scientific">Pontimicrobium sp. SW4</name>
    <dbReference type="NCBI Taxonomy" id="3153519"/>
    <lineage>
        <taxon>Bacteria</taxon>
        <taxon>Pseudomonadati</taxon>
        <taxon>Bacteroidota</taxon>
        <taxon>Flavobacteriia</taxon>
        <taxon>Flavobacteriales</taxon>
        <taxon>Flavobacteriaceae</taxon>
        <taxon>Pontimicrobium</taxon>
    </lineage>
</organism>
<dbReference type="AlphaFoldDB" id="A0AAU7BTV6"/>
<dbReference type="SUPFAM" id="SSF56059">
    <property type="entry name" value="Glutathione synthetase ATP-binding domain-like"/>
    <property type="match status" value="1"/>
</dbReference>
<gene>
    <name evidence="3" type="ORF">ABGB03_01155</name>
</gene>
<keyword evidence="1" id="KW-0547">Nucleotide-binding</keyword>
<evidence type="ECO:0000313" key="3">
    <source>
        <dbReference type="EMBL" id="XBG61528.1"/>
    </source>
</evidence>
<reference evidence="3" key="1">
    <citation type="submission" date="2024-05" db="EMBL/GenBank/DDBJ databases">
        <title>Pontimicrobium maritimus sp. nov., isolated form sea water.</title>
        <authorList>
            <person name="Muhammad N."/>
            <person name="Vuong T.Q."/>
            <person name="Han H.L."/>
            <person name="Kim S.-G."/>
        </authorList>
    </citation>
    <scope>NUCLEOTIDE SEQUENCE</scope>
    <source>
        <strain evidence="3">SW4</strain>
    </source>
</reference>
<dbReference type="InterPro" id="IPR053191">
    <property type="entry name" value="DcsG_Biosynth_Enzyme"/>
</dbReference>
<dbReference type="GO" id="GO:0005524">
    <property type="term" value="F:ATP binding"/>
    <property type="evidence" value="ECO:0007669"/>
    <property type="project" value="UniProtKB-UniRule"/>
</dbReference>
<dbReference type="Gene3D" id="3.40.50.20">
    <property type="match status" value="1"/>
</dbReference>
<dbReference type="InterPro" id="IPR013815">
    <property type="entry name" value="ATP_grasp_subdomain_1"/>
</dbReference>
<dbReference type="Pfam" id="PF02955">
    <property type="entry name" value="GSH-S_ATP"/>
    <property type="match status" value="1"/>
</dbReference>
<proteinExistence type="predicted"/>
<name>A0AAU7BTV6_9FLAO</name>
<dbReference type="PROSITE" id="PS50975">
    <property type="entry name" value="ATP_GRASP"/>
    <property type="match status" value="1"/>
</dbReference>
<accession>A0AAU7BTV6</accession>
<dbReference type="GO" id="GO:0004363">
    <property type="term" value="F:glutathione synthase activity"/>
    <property type="evidence" value="ECO:0007669"/>
    <property type="project" value="InterPro"/>
</dbReference>
<dbReference type="Gene3D" id="3.30.1490.20">
    <property type="entry name" value="ATP-grasp fold, A domain"/>
    <property type="match status" value="1"/>
</dbReference>
<feature type="domain" description="ATP-grasp" evidence="2">
    <location>
        <begin position="105"/>
        <end position="299"/>
    </location>
</feature>
<protein>
    <recommendedName>
        <fullName evidence="2">ATP-grasp domain-containing protein</fullName>
    </recommendedName>
</protein>